<name>A0AAD8ARD5_BIOPF</name>
<sequence length="188" mass="20914">MRASDIGGDRYLYDETTPEPDPLRWLRDSDLQNPAPFSHRTVLVMSSGASGDYERPTGWGDIREDAAVVMNTDVPVDRIAGLGMNTNMAAARDGMTFQELLFKALHGCGMTWETIDFLVGSDDKAQEPPQAKAKDDPKTRMKRGLELSRHGDWFIIENGQQRGIVAMYAIWHRMGPGGMLRNVPVYGA</sequence>
<accession>A0AAD8ARD5</accession>
<evidence type="ECO:0000256" key="1">
    <source>
        <dbReference type="SAM" id="MobiDB-lite"/>
    </source>
</evidence>
<reference evidence="2" key="1">
    <citation type="journal article" date="2023" name="PLoS Negl. Trop. Dis.">
        <title>A genome sequence for Biomphalaria pfeifferi, the major vector snail for the human-infecting parasite Schistosoma mansoni.</title>
        <authorList>
            <person name="Bu L."/>
            <person name="Lu L."/>
            <person name="Laidemitt M.R."/>
            <person name="Zhang S.M."/>
            <person name="Mutuku M."/>
            <person name="Mkoji G."/>
            <person name="Steinauer M."/>
            <person name="Loker E.S."/>
        </authorList>
    </citation>
    <scope>NUCLEOTIDE SEQUENCE</scope>
    <source>
        <strain evidence="2">KasaAsao</strain>
    </source>
</reference>
<feature type="region of interest" description="Disordered" evidence="1">
    <location>
        <begin position="121"/>
        <end position="141"/>
    </location>
</feature>
<organism evidence="2 3">
    <name type="scientific">Biomphalaria pfeifferi</name>
    <name type="common">Bloodfluke planorb</name>
    <name type="synonym">Freshwater snail</name>
    <dbReference type="NCBI Taxonomy" id="112525"/>
    <lineage>
        <taxon>Eukaryota</taxon>
        <taxon>Metazoa</taxon>
        <taxon>Spiralia</taxon>
        <taxon>Lophotrochozoa</taxon>
        <taxon>Mollusca</taxon>
        <taxon>Gastropoda</taxon>
        <taxon>Heterobranchia</taxon>
        <taxon>Euthyneura</taxon>
        <taxon>Panpulmonata</taxon>
        <taxon>Hygrophila</taxon>
        <taxon>Lymnaeoidea</taxon>
        <taxon>Planorbidae</taxon>
        <taxon>Biomphalaria</taxon>
    </lineage>
</organism>
<dbReference type="Proteomes" id="UP001233172">
    <property type="component" value="Unassembled WGS sequence"/>
</dbReference>
<protein>
    <submittedName>
        <fullName evidence="2">Uncharacterized protein</fullName>
    </submittedName>
</protein>
<dbReference type="EMBL" id="JASAOG010000445">
    <property type="protein sequence ID" value="KAK0039495.1"/>
    <property type="molecule type" value="Genomic_DNA"/>
</dbReference>
<proteinExistence type="predicted"/>
<dbReference type="AlphaFoldDB" id="A0AAD8ARD5"/>
<keyword evidence="3" id="KW-1185">Reference proteome</keyword>
<evidence type="ECO:0000313" key="3">
    <source>
        <dbReference type="Proteomes" id="UP001233172"/>
    </source>
</evidence>
<gene>
    <name evidence="2" type="ORF">Bpfe_031082</name>
</gene>
<evidence type="ECO:0000313" key="2">
    <source>
        <dbReference type="EMBL" id="KAK0039495.1"/>
    </source>
</evidence>
<reference evidence="2" key="2">
    <citation type="submission" date="2023-04" db="EMBL/GenBank/DDBJ databases">
        <authorList>
            <person name="Bu L."/>
            <person name="Lu L."/>
            <person name="Laidemitt M.R."/>
            <person name="Zhang S.M."/>
            <person name="Mutuku M."/>
            <person name="Mkoji G."/>
            <person name="Steinauer M."/>
            <person name="Loker E.S."/>
        </authorList>
    </citation>
    <scope>NUCLEOTIDE SEQUENCE</scope>
    <source>
        <strain evidence="2">KasaAsao</strain>
        <tissue evidence="2">Whole Snail</tissue>
    </source>
</reference>
<comment type="caution">
    <text evidence="2">The sequence shown here is derived from an EMBL/GenBank/DDBJ whole genome shotgun (WGS) entry which is preliminary data.</text>
</comment>